<evidence type="ECO:0000313" key="1">
    <source>
        <dbReference type="EMBL" id="RNA13376.1"/>
    </source>
</evidence>
<sequence length="75" mass="9330">MFSNVYRLKYKICYIRLLKISIFINVLPVRLRNKCLLYYCLLYARLILIQNDFDLLIIWWDEWFMDLNFGKCKII</sequence>
<name>A0A3M7QPP2_BRAPC</name>
<organism evidence="1 2">
    <name type="scientific">Brachionus plicatilis</name>
    <name type="common">Marine rotifer</name>
    <name type="synonym">Brachionus muelleri</name>
    <dbReference type="NCBI Taxonomy" id="10195"/>
    <lineage>
        <taxon>Eukaryota</taxon>
        <taxon>Metazoa</taxon>
        <taxon>Spiralia</taxon>
        <taxon>Gnathifera</taxon>
        <taxon>Rotifera</taxon>
        <taxon>Eurotatoria</taxon>
        <taxon>Monogononta</taxon>
        <taxon>Pseudotrocha</taxon>
        <taxon>Ploima</taxon>
        <taxon>Brachionidae</taxon>
        <taxon>Brachionus</taxon>
    </lineage>
</organism>
<evidence type="ECO:0000313" key="2">
    <source>
        <dbReference type="Proteomes" id="UP000276133"/>
    </source>
</evidence>
<gene>
    <name evidence="1" type="ORF">BpHYR1_044349</name>
</gene>
<dbReference type="EMBL" id="REGN01005435">
    <property type="protein sequence ID" value="RNA13376.1"/>
    <property type="molecule type" value="Genomic_DNA"/>
</dbReference>
<comment type="caution">
    <text evidence="1">The sequence shown here is derived from an EMBL/GenBank/DDBJ whole genome shotgun (WGS) entry which is preliminary data.</text>
</comment>
<protein>
    <submittedName>
        <fullName evidence="1">Uncharacterized protein</fullName>
    </submittedName>
</protein>
<keyword evidence="2" id="KW-1185">Reference proteome</keyword>
<reference evidence="1 2" key="1">
    <citation type="journal article" date="2018" name="Sci. Rep.">
        <title>Genomic signatures of local adaptation to the degree of environmental predictability in rotifers.</title>
        <authorList>
            <person name="Franch-Gras L."/>
            <person name="Hahn C."/>
            <person name="Garcia-Roger E.M."/>
            <person name="Carmona M.J."/>
            <person name="Serra M."/>
            <person name="Gomez A."/>
        </authorList>
    </citation>
    <scope>NUCLEOTIDE SEQUENCE [LARGE SCALE GENOMIC DNA]</scope>
    <source>
        <strain evidence="1">HYR1</strain>
    </source>
</reference>
<accession>A0A3M7QPP2</accession>
<proteinExistence type="predicted"/>
<dbReference type="Proteomes" id="UP000276133">
    <property type="component" value="Unassembled WGS sequence"/>
</dbReference>
<dbReference type="AlphaFoldDB" id="A0A3M7QPP2"/>